<dbReference type="PANTHER" id="PTHR43619">
    <property type="entry name" value="S-ADENOSYL-L-METHIONINE-DEPENDENT METHYLTRANSFERASE YKTD-RELATED"/>
    <property type="match status" value="1"/>
</dbReference>
<dbReference type="EMBL" id="MTKT01002507">
    <property type="protein sequence ID" value="OWM78082.1"/>
    <property type="molecule type" value="Genomic_DNA"/>
</dbReference>
<evidence type="ECO:0000313" key="3">
    <source>
        <dbReference type="EMBL" id="OWM78082.1"/>
    </source>
</evidence>
<dbReference type="Proteomes" id="UP000515151">
    <property type="component" value="Chromosome 6"/>
</dbReference>
<gene>
    <name evidence="6" type="primary">LOC116210909</name>
    <name evidence="3" type="ORF">CDL15_Pgr018651</name>
</gene>
<keyword evidence="5" id="KW-1185">Reference proteome</keyword>
<reference evidence="5" key="3">
    <citation type="journal article" date="2020" name="Plant Biotechnol. J.">
        <title>The pomegranate (Punica granatum L.) draft genome dissects genetic divergence between soft- and hard-seeded cultivars.</title>
        <authorList>
            <person name="Luo X."/>
            <person name="Li H."/>
            <person name="Wu Z."/>
            <person name="Yao W."/>
            <person name="Zhao P."/>
            <person name="Cao D."/>
            <person name="Yu H."/>
            <person name="Li K."/>
            <person name="Poudel K."/>
            <person name="Zhao D."/>
            <person name="Zhang F."/>
            <person name="Xia X."/>
            <person name="Chen L."/>
            <person name="Wang Q."/>
            <person name="Jing D."/>
            <person name="Cao S."/>
        </authorList>
    </citation>
    <scope>NUCLEOTIDE SEQUENCE [LARGE SCALE GENOMIC DNA]</scope>
</reference>
<evidence type="ECO:0000256" key="2">
    <source>
        <dbReference type="ARBA" id="ARBA00022679"/>
    </source>
</evidence>
<dbReference type="InterPro" id="IPR029063">
    <property type="entry name" value="SAM-dependent_MTases_sf"/>
</dbReference>
<evidence type="ECO:0000256" key="1">
    <source>
        <dbReference type="ARBA" id="ARBA00022603"/>
    </source>
</evidence>
<organism evidence="3 4">
    <name type="scientific">Punica granatum</name>
    <name type="common">Pomegranate</name>
    <dbReference type="NCBI Taxonomy" id="22663"/>
    <lineage>
        <taxon>Eukaryota</taxon>
        <taxon>Viridiplantae</taxon>
        <taxon>Streptophyta</taxon>
        <taxon>Embryophyta</taxon>
        <taxon>Tracheophyta</taxon>
        <taxon>Spermatophyta</taxon>
        <taxon>Magnoliopsida</taxon>
        <taxon>eudicotyledons</taxon>
        <taxon>Gunneridae</taxon>
        <taxon>Pentapetalae</taxon>
        <taxon>rosids</taxon>
        <taxon>malvids</taxon>
        <taxon>Myrtales</taxon>
        <taxon>Lythraceae</taxon>
        <taxon>Punica</taxon>
    </lineage>
</organism>
<dbReference type="GO" id="GO:0008168">
    <property type="term" value="F:methyltransferase activity"/>
    <property type="evidence" value="ECO:0007669"/>
    <property type="project" value="UniProtKB-KW"/>
</dbReference>
<keyword evidence="2" id="KW-0808">Transferase</keyword>
<dbReference type="Gene3D" id="3.40.50.150">
    <property type="entry name" value="Vaccinia Virus protein VP39"/>
    <property type="match status" value="1"/>
</dbReference>
<reference evidence="6" key="4">
    <citation type="submission" date="2025-04" db="UniProtKB">
        <authorList>
            <consortium name="RefSeq"/>
        </authorList>
    </citation>
    <scope>IDENTIFICATION</scope>
    <source>
        <tissue evidence="6">Leaf</tissue>
    </source>
</reference>
<dbReference type="AlphaFoldDB" id="A0A218X168"/>
<dbReference type="GeneID" id="116210909"/>
<proteinExistence type="predicted"/>
<keyword evidence="1" id="KW-0489">Methyltransferase</keyword>
<evidence type="ECO:0000313" key="5">
    <source>
        <dbReference type="Proteomes" id="UP000515151"/>
    </source>
</evidence>
<name>A0A218X168_PUNGR</name>
<sequence>MESLARFVSSPASLVPRHSLFCAPKRARRGDMLRARLSNENDLLFDSAITAASLRFQETNRPEPLLLDPYAGCFVTFDFDMKAKKQTPHYCLSTRYIDDKLLSTVSHIDGLKQVVLLTDGMDTRPYRLKWPYLTVMFDISPDRVFKVATQNLKDAGAKVPETCVFLHIPSEPSKILEALTAKGFNGNRPSIWAIQGFPVMTLANFEEILYLVGSMAMEGSYFLGELPAWLVETEIGKKPDLNSWMDQLFMSNGFKVKIINHAEIAKNYGKQPVSEDYGNVLFIAEQLRLSDDQMETWRRTSERIEEDGDEDGFEEL</sequence>
<dbReference type="InterPro" id="IPR007213">
    <property type="entry name" value="Ppm1/Ppm2/Tcmp"/>
</dbReference>
<accession>A0A218X168</accession>
<protein>
    <submittedName>
        <fullName evidence="6">Uncharacterized protein LOC116210909 isoform X1</fullName>
    </submittedName>
</protein>
<dbReference type="Proteomes" id="UP000197138">
    <property type="component" value="Unassembled WGS sequence"/>
</dbReference>
<dbReference type="OrthoDB" id="203237at2759"/>
<reference evidence="4" key="1">
    <citation type="journal article" date="2017" name="Plant J.">
        <title>The pomegranate (Punica granatum L.) genome and the genomics of punicalagin biosynthesis.</title>
        <authorList>
            <person name="Qin G."/>
            <person name="Xu C."/>
            <person name="Ming R."/>
            <person name="Tang H."/>
            <person name="Guyot R."/>
            <person name="Kramer E.M."/>
            <person name="Hu Y."/>
            <person name="Yi X."/>
            <person name="Qi Y."/>
            <person name="Xu X."/>
            <person name="Gao Z."/>
            <person name="Pan H."/>
            <person name="Jian J."/>
            <person name="Tian Y."/>
            <person name="Yue Z."/>
            <person name="Xu Y."/>
        </authorList>
    </citation>
    <scope>NUCLEOTIDE SEQUENCE [LARGE SCALE GENOMIC DNA]</scope>
    <source>
        <strain evidence="4">cv. Dabenzi</strain>
    </source>
</reference>
<dbReference type="Pfam" id="PF04072">
    <property type="entry name" value="LCM"/>
    <property type="match status" value="1"/>
</dbReference>
<dbReference type="GO" id="GO:0032259">
    <property type="term" value="P:methylation"/>
    <property type="evidence" value="ECO:0007669"/>
    <property type="project" value="UniProtKB-KW"/>
</dbReference>
<dbReference type="SUPFAM" id="SSF53335">
    <property type="entry name" value="S-adenosyl-L-methionine-dependent methyltransferases"/>
    <property type="match status" value="1"/>
</dbReference>
<evidence type="ECO:0000313" key="4">
    <source>
        <dbReference type="Proteomes" id="UP000197138"/>
    </source>
</evidence>
<reference evidence="3" key="2">
    <citation type="submission" date="2017-06" db="EMBL/GenBank/DDBJ databases">
        <title>The pomegranate genome and the genomics of punicalagin biosynthesis.</title>
        <authorList>
            <person name="Xu C."/>
        </authorList>
    </citation>
    <scope>NUCLEOTIDE SEQUENCE [LARGE SCALE GENOMIC DNA]</scope>
    <source>
        <tissue evidence="3">Fresh leaf</tissue>
    </source>
</reference>
<dbReference type="PANTHER" id="PTHR43619:SF2">
    <property type="entry name" value="S-ADENOSYL-L-METHIONINE-DEPENDENT METHYLTRANSFERASES SUPERFAMILY PROTEIN"/>
    <property type="match status" value="1"/>
</dbReference>
<evidence type="ECO:0000313" key="6">
    <source>
        <dbReference type="RefSeq" id="XP_031400902.1"/>
    </source>
</evidence>
<dbReference type="RefSeq" id="XP_031400902.1">
    <property type="nucleotide sequence ID" value="XM_031545042.1"/>
</dbReference>